<dbReference type="EMBL" id="JYNY01000381">
    <property type="protein sequence ID" value="KJJ84230.1"/>
    <property type="molecule type" value="Genomic_DNA"/>
</dbReference>
<dbReference type="Gene3D" id="1.10.3210.10">
    <property type="entry name" value="Hypothetical protein af1432"/>
    <property type="match status" value="1"/>
</dbReference>
<accession>A0A0F0CS32</accession>
<dbReference type="EC" id="3.1.7.2" evidence="1"/>
<dbReference type="PANTHER" id="PTHR21262">
    <property type="entry name" value="GUANOSINE-3',5'-BIS DIPHOSPHATE 3'-PYROPHOSPHOHYDROLASE"/>
    <property type="match status" value="1"/>
</dbReference>
<gene>
    <name evidence="1" type="ORF">OMAG_001914</name>
</gene>
<reference evidence="1 2" key="1">
    <citation type="submission" date="2015-02" db="EMBL/GenBank/DDBJ databases">
        <title>Single-cell genomics of uncultivated deep-branching MTB reveals a conserved set of magnetosome genes.</title>
        <authorList>
            <person name="Kolinko S."/>
            <person name="Richter M."/>
            <person name="Glockner F.O."/>
            <person name="Brachmann A."/>
            <person name="Schuler D."/>
        </authorList>
    </citation>
    <scope>NUCLEOTIDE SEQUENCE [LARGE SCALE GENOMIC DNA]</scope>
    <source>
        <strain evidence="1">SKK-01</strain>
    </source>
</reference>
<keyword evidence="2" id="KW-1185">Reference proteome</keyword>
<proteinExistence type="predicted"/>
<dbReference type="Gene3D" id="3.30.460.10">
    <property type="entry name" value="Beta Polymerase, domain 2"/>
    <property type="match status" value="1"/>
</dbReference>
<keyword evidence="1" id="KW-0378">Hydrolase</keyword>
<protein>
    <submittedName>
        <fullName evidence="1">RelA/SpoT domain protein</fullName>
        <ecNumber evidence="1">3.1.7.2</ecNumber>
    </submittedName>
</protein>
<dbReference type="Pfam" id="PF13328">
    <property type="entry name" value="HD_4"/>
    <property type="match status" value="1"/>
</dbReference>
<dbReference type="GO" id="GO:0008893">
    <property type="term" value="F:guanosine-3',5'-bis(diphosphate) 3'-diphosphatase activity"/>
    <property type="evidence" value="ECO:0007669"/>
    <property type="project" value="UniProtKB-EC"/>
</dbReference>
<dbReference type="SUPFAM" id="SSF81301">
    <property type="entry name" value="Nucleotidyltransferase"/>
    <property type="match status" value="1"/>
</dbReference>
<name>A0A0F0CS32_9BACT</name>
<dbReference type="PANTHER" id="PTHR21262:SF31">
    <property type="entry name" value="GTP PYROPHOSPHOKINASE"/>
    <property type="match status" value="1"/>
</dbReference>
<organism evidence="1 2">
    <name type="scientific">Candidatus Omnitrophus magneticus</name>
    <dbReference type="NCBI Taxonomy" id="1609969"/>
    <lineage>
        <taxon>Bacteria</taxon>
        <taxon>Pseudomonadati</taxon>
        <taxon>Candidatus Omnitrophota</taxon>
        <taxon>Candidatus Omnitrophus</taxon>
    </lineage>
</organism>
<comment type="caution">
    <text evidence="1">The sequence shown here is derived from an EMBL/GenBank/DDBJ whole genome shotgun (WGS) entry which is preliminary data.</text>
</comment>
<sequence length="1513" mass="174840">MFGFILFQTLNDISFSNPALGPSSQNSLSPWSMFLEAADTIKPAKISVYPPEQFPQKEQIITQIKNSADFLYFSLLMSRILYRFGDNLRAETIVEILRDYDLKFRGKNNKKWFLHNFEWAGIKKEADSFCIAYSLRGEFYNVRYYKQLSVWPPVSKAIEKIVVLEIASEFGKIYCDVEKRGEGIFDTPRLDEEEDVIPENYKQDQKGLIANGNIALDRFITKIQKKIENGEEAEMKVDLSRELTLIKDRIKSFSGISCEDVIQALNMFKDRGDTLQGVVNSDSSEDEIFETAEKILKAFKEKQKDIMSSLNMETRSAPAEIVDSEDFALAVSFREEAIYFSTELLSKLQSEVKQEYILHEILCRNIGHSYARIFQIIFYKENYPIRSPYGFEKERMRNFIDEFLFVSRAKEKKSLLAQEKDIKNRINEVDSRFFKIVEDFRIKHSNIGANIILSAYKKAKTYHKEEIFQDGTGELVIEHVALTAEKLISWDMDEWAITAALFHKMPSGIVLSFKYGDKKIKKSLVRMIENSERIRSLPYKAGIFKGSGSIQNYMNLIIKLTEHPNDDEEKDVYKKFGYRTMLLVFADKLMEIHKAPLTEKGKLFEEILTIYAPLAERLDLIQVASELRSEGFKLKDEGQYSFVVSEILKKIGFTSYYEAEEYLGQFSDKIRKALEENGIRNEDIEIRVRIKTPYSVWEKINAKEGSYPTIGYLKDLLGIMIISDKSNDIMKVLGMKLMEGSLDNYTDRMTIKPKDEPTKGFVASHIHFDGKDKRHYEVIVMDKENYKRYRYGVLYKIIKWQPKPHWIYNLEREKSITSIKATQVFIPDDIEFFGDFAVDYEIMAGKLKNKIYVIFDHYGGRGDEIQVVELPNNAYSVDLAAHPDIDILTDKFKGFYKILESKYSFRDKKTAVNPVLLDNDTILETGDILYLNLKTMEDRRAIKSSVEGAVNNSIFPRSKIIYKRASLGGKIRHLFTDLRETRKIVNRVCKGFNVDYTMEVLSLFAKTMYLKDVEEVYEAVNLKIIDTKDIAEFIKAQTKRTLEIFASNAPKRVHDITGVMNEEGFNIISNIEIYSDESEREGMVTRIKLSVTGPEWVTNYRLYSKLMKVKGVKNVRILETSVPTRKPHRFPKIINGKNFQEAFISNLEKDGFGAMKDLILQQGIYSYGHDGIKSEDSKIIEIARKTLSEILAVDVTREYLEEVIVNHHEKIHSMIEKEDINNLKSVLKKQLSEREYQNLIIYFQNMYGKYDTENEMLEELAVNYFMEKYIASEVRLLKNVESLERISLSVFNSRLPQIIEENFCRKFLLEGYYSDTVRSSALKFIALIQKEAFLRARKNEMLIVGIDTSWLPNAMKKYADIIVEELARLSKIKGLDNIVFIRGNEESLPSELSRKALAFNTKFSNIIIISNENTINKGVFDAFSSRDNPSQGAFLVGVDMGKGIQDNSYISILDIVRIAINTAANPNSNIDKNFVKIIHRGEHHIILAPKIERWDLSIIEAINKAELEILKSA</sequence>
<evidence type="ECO:0000313" key="1">
    <source>
        <dbReference type="EMBL" id="KJJ84230.1"/>
    </source>
</evidence>
<dbReference type="SUPFAM" id="SSF109604">
    <property type="entry name" value="HD-domain/PDEase-like"/>
    <property type="match status" value="1"/>
</dbReference>
<dbReference type="InterPro" id="IPR043519">
    <property type="entry name" value="NT_sf"/>
</dbReference>
<dbReference type="GO" id="GO:0005886">
    <property type="term" value="C:plasma membrane"/>
    <property type="evidence" value="ECO:0007669"/>
    <property type="project" value="TreeGrafter"/>
</dbReference>
<dbReference type="Proteomes" id="UP000033428">
    <property type="component" value="Unassembled WGS sequence"/>
</dbReference>
<evidence type="ECO:0000313" key="2">
    <source>
        <dbReference type="Proteomes" id="UP000033428"/>
    </source>
</evidence>